<reference evidence="2" key="1">
    <citation type="submission" date="2015-05" db="EMBL/GenBank/DDBJ databases">
        <title>Permanent draft genome of Rhodopirellula islandicus K833.</title>
        <authorList>
            <person name="Kizina J."/>
            <person name="Richter M."/>
            <person name="Glockner F.O."/>
            <person name="Harder J."/>
        </authorList>
    </citation>
    <scope>NUCLEOTIDE SEQUENCE [LARGE SCALE GENOMIC DNA]</scope>
    <source>
        <strain evidence="2">K833</strain>
    </source>
</reference>
<gene>
    <name evidence="2" type="ORF">RISK_004952</name>
</gene>
<comment type="caution">
    <text evidence="2">The sequence shown here is derived from an EMBL/GenBank/DDBJ whole genome shotgun (WGS) entry which is preliminary data.</text>
</comment>
<accession>A0A0J1B8D3</accession>
<sequence length="47" mass="5023">MPTFWPPIFTLLRRSWSLPLAGLPSESAAGQGGAVVTPVGKTRESVR</sequence>
<name>A0A0J1B8D3_RHOIS</name>
<evidence type="ECO:0000313" key="3">
    <source>
        <dbReference type="Proteomes" id="UP000036367"/>
    </source>
</evidence>
<evidence type="ECO:0000256" key="1">
    <source>
        <dbReference type="SAM" id="MobiDB-lite"/>
    </source>
</evidence>
<dbReference type="Proteomes" id="UP000036367">
    <property type="component" value="Unassembled WGS sequence"/>
</dbReference>
<proteinExistence type="predicted"/>
<evidence type="ECO:0000313" key="2">
    <source>
        <dbReference type="EMBL" id="KLU02982.1"/>
    </source>
</evidence>
<dbReference type="AlphaFoldDB" id="A0A0J1B8D3"/>
<keyword evidence="3" id="KW-1185">Reference proteome</keyword>
<protein>
    <submittedName>
        <fullName evidence="2">Uncharacterized protein</fullName>
    </submittedName>
</protein>
<organism evidence="2 3">
    <name type="scientific">Rhodopirellula islandica</name>
    <dbReference type="NCBI Taxonomy" id="595434"/>
    <lineage>
        <taxon>Bacteria</taxon>
        <taxon>Pseudomonadati</taxon>
        <taxon>Planctomycetota</taxon>
        <taxon>Planctomycetia</taxon>
        <taxon>Pirellulales</taxon>
        <taxon>Pirellulaceae</taxon>
        <taxon>Rhodopirellula</taxon>
    </lineage>
</organism>
<dbReference type="STRING" id="595434.RISK_004952"/>
<dbReference type="EMBL" id="LECT01000042">
    <property type="protein sequence ID" value="KLU02982.1"/>
    <property type="molecule type" value="Genomic_DNA"/>
</dbReference>
<dbReference type="PATRIC" id="fig|595434.4.peg.4700"/>
<feature type="region of interest" description="Disordered" evidence="1">
    <location>
        <begin position="26"/>
        <end position="47"/>
    </location>
</feature>